<comment type="caution">
    <text evidence="2">The sequence shown here is derived from an EMBL/GenBank/DDBJ whole genome shotgun (WGS) entry which is preliminary data.</text>
</comment>
<dbReference type="AlphaFoldDB" id="A0A944QXC5"/>
<evidence type="ECO:0000313" key="3">
    <source>
        <dbReference type="Proteomes" id="UP000770889"/>
    </source>
</evidence>
<name>A0A944QXC5_9GAMM</name>
<reference evidence="2 3" key="1">
    <citation type="submission" date="2021-05" db="EMBL/GenBank/DDBJ databases">
        <title>Genetic and Functional Diversity in Clade A Lucinid endosymbionts from the Bahamas.</title>
        <authorList>
            <person name="Giani N.M."/>
            <person name="Engel A.S."/>
            <person name="Campbell B.J."/>
        </authorList>
    </citation>
    <scope>NUCLEOTIDE SEQUENCE [LARGE SCALE GENOMIC DNA]</scope>
    <source>
        <strain evidence="2">LUC16012Gg_MoonRockCtena</strain>
    </source>
</reference>
<keyword evidence="1" id="KW-0812">Transmembrane</keyword>
<sequence>MNRPLMWGGLLSLAAALLHMAIIVGGPAWYRFFGAGEALARLAEEGSPIPAAITALIALILLTWSLYAFAGTGLIRPLPWLKRVLIAITAVYLLRGMALLPTALFMPQAVDSFLITSSLTCLAIGMLHLSGTRQLIWELS</sequence>
<protein>
    <submittedName>
        <fullName evidence="2">Uncharacterized protein</fullName>
    </submittedName>
</protein>
<feature type="transmembrane region" description="Helical" evidence="1">
    <location>
        <begin position="84"/>
        <end position="106"/>
    </location>
</feature>
<evidence type="ECO:0000313" key="2">
    <source>
        <dbReference type="EMBL" id="MBT2991186.1"/>
    </source>
</evidence>
<proteinExistence type="predicted"/>
<dbReference type="Proteomes" id="UP000770889">
    <property type="component" value="Unassembled WGS sequence"/>
</dbReference>
<feature type="transmembrane region" description="Helical" evidence="1">
    <location>
        <begin position="112"/>
        <end position="130"/>
    </location>
</feature>
<feature type="transmembrane region" description="Helical" evidence="1">
    <location>
        <begin position="49"/>
        <end position="72"/>
    </location>
</feature>
<keyword evidence="1" id="KW-1133">Transmembrane helix</keyword>
<dbReference type="EMBL" id="JAHHGM010000029">
    <property type="protein sequence ID" value="MBT2991186.1"/>
    <property type="molecule type" value="Genomic_DNA"/>
</dbReference>
<gene>
    <name evidence="2" type="ORF">KME65_19675</name>
</gene>
<organism evidence="2 3">
    <name type="scientific">Candidatus Thiodiazotropha taylori</name>
    <dbReference type="NCBI Taxonomy" id="2792791"/>
    <lineage>
        <taxon>Bacteria</taxon>
        <taxon>Pseudomonadati</taxon>
        <taxon>Pseudomonadota</taxon>
        <taxon>Gammaproteobacteria</taxon>
        <taxon>Chromatiales</taxon>
        <taxon>Sedimenticolaceae</taxon>
        <taxon>Candidatus Thiodiazotropha</taxon>
    </lineage>
</organism>
<accession>A0A944QXC5</accession>
<evidence type="ECO:0000256" key="1">
    <source>
        <dbReference type="SAM" id="Phobius"/>
    </source>
</evidence>
<keyword evidence="1" id="KW-0472">Membrane</keyword>